<keyword evidence="3" id="KW-1185">Reference proteome</keyword>
<evidence type="ECO:0000313" key="2">
    <source>
        <dbReference type="EMBL" id="RXN31625.1"/>
    </source>
</evidence>
<dbReference type="EMBL" id="QBIY01013380">
    <property type="protein sequence ID" value="RXN06091.1"/>
    <property type="molecule type" value="Genomic_DNA"/>
</dbReference>
<reference evidence="2 3" key="1">
    <citation type="submission" date="2018-03" db="EMBL/GenBank/DDBJ databases">
        <title>Draft genome sequence of Rohu Carp (Labeo rohita).</title>
        <authorList>
            <person name="Das P."/>
            <person name="Kushwaha B."/>
            <person name="Joshi C.G."/>
            <person name="Kumar D."/>
            <person name="Nagpure N.S."/>
            <person name="Sahoo L."/>
            <person name="Das S.P."/>
            <person name="Bit A."/>
            <person name="Patnaik S."/>
            <person name="Meher P.K."/>
            <person name="Jayasankar P."/>
            <person name="Koringa P.G."/>
            <person name="Patel N.V."/>
            <person name="Hinsu A.T."/>
            <person name="Kumar R."/>
            <person name="Pandey M."/>
            <person name="Agarwal S."/>
            <person name="Srivastava S."/>
            <person name="Singh M."/>
            <person name="Iquebal M.A."/>
            <person name="Jaiswal S."/>
            <person name="Angadi U.B."/>
            <person name="Kumar N."/>
            <person name="Raza M."/>
            <person name="Shah T.M."/>
            <person name="Rai A."/>
            <person name="Jena J.K."/>
        </authorList>
    </citation>
    <scope>NUCLEOTIDE SEQUENCE [LARGE SCALE GENOMIC DNA]</scope>
    <source>
        <strain evidence="2">DASCIFA01</strain>
        <tissue evidence="2">Testis</tissue>
    </source>
</reference>
<dbReference type="EMBL" id="QBIY01011444">
    <property type="protein sequence ID" value="RXN31625.1"/>
    <property type="molecule type" value="Genomic_DNA"/>
</dbReference>
<sequence length="71" mass="7927">MVSDSNAEQDKGKHYYAQLGLNMVMDEIGLTGQGLQSSYIIELGGREVISPWGQSERFPKVGRFVLRSSTY</sequence>
<dbReference type="AlphaFoldDB" id="A0A498NIH0"/>
<evidence type="ECO:0000313" key="3">
    <source>
        <dbReference type="Proteomes" id="UP000290572"/>
    </source>
</evidence>
<name>A0A498NIH0_LABRO</name>
<protein>
    <submittedName>
        <fullName evidence="2">Uncharacterized protein</fullName>
    </submittedName>
</protein>
<gene>
    <name evidence="2" type="ORF">ROHU_016742</name>
    <name evidence="1" type="ORF">ROHU_033060</name>
</gene>
<organism evidence="2 3">
    <name type="scientific">Labeo rohita</name>
    <name type="common">Indian major carp</name>
    <name type="synonym">Cyprinus rohita</name>
    <dbReference type="NCBI Taxonomy" id="84645"/>
    <lineage>
        <taxon>Eukaryota</taxon>
        <taxon>Metazoa</taxon>
        <taxon>Chordata</taxon>
        <taxon>Craniata</taxon>
        <taxon>Vertebrata</taxon>
        <taxon>Euteleostomi</taxon>
        <taxon>Actinopterygii</taxon>
        <taxon>Neopterygii</taxon>
        <taxon>Teleostei</taxon>
        <taxon>Ostariophysi</taxon>
        <taxon>Cypriniformes</taxon>
        <taxon>Cyprinidae</taxon>
        <taxon>Labeoninae</taxon>
        <taxon>Labeonini</taxon>
        <taxon>Labeo</taxon>
    </lineage>
</organism>
<dbReference type="Proteomes" id="UP000290572">
    <property type="component" value="Unassembled WGS sequence"/>
</dbReference>
<accession>A0A498NIH0</accession>
<proteinExistence type="predicted"/>
<comment type="caution">
    <text evidence="2">The sequence shown here is derived from an EMBL/GenBank/DDBJ whole genome shotgun (WGS) entry which is preliminary data.</text>
</comment>
<evidence type="ECO:0000313" key="1">
    <source>
        <dbReference type="EMBL" id="RXN06091.1"/>
    </source>
</evidence>